<dbReference type="CDD" id="cd06819">
    <property type="entry name" value="PLPDE_III_LS_D-TA"/>
    <property type="match status" value="1"/>
</dbReference>
<comment type="similarity">
    <text evidence="1">Belongs to the DSD1 family.</text>
</comment>
<dbReference type="AlphaFoldDB" id="A0A4R6QTM3"/>
<dbReference type="PANTHER" id="PTHR28004:SF2">
    <property type="entry name" value="D-SERINE DEHYDRATASE"/>
    <property type="match status" value="1"/>
</dbReference>
<evidence type="ECO:0000256" key="2">
    <source>
        <dbReference type="ARBA" id="ARBA00023239"/>
    </source>
</evidence>
<dbReference type="PANTHER" id="PTHR28004">
    <property type="entry name" value="ZGC:162816-RELATED"/>
    <property type="match status" value="1"/>
</dbReference>
<dbReference type="EMBL" id="SNXS01000002">
    <property type="protein sequence ID" value="TDP73221.1"/>
    <property type="molecule type" value="Genomic_DNA"/>
</dbReference>
<dbReference type="InterPro" id="IPR042208">
    <property type="entry name" value="D-ser_dehydrat-like_sf"/>
</dbReference>
<dbReference type="InterPro" id="IPR026956">
    <property type="entry name" value="D-ser_dehydrat-like_dom"/>
</dbReference>
<dbReference type="InterPro" id="IPR001608">
    <property type="entry name" value="Ala_racemase_N"/>
</dbReference>
<feature type="domain" description="D-serine dehydratase-like" evidence="3">
    <location>
        <begin position="265"/>
        <end position="350"/>
    </location>
</feature>
<dbReference type="Proteomes" id="UP000295361">
    <property type="component" value="Unassembled WGS sequence"/>
</dbReference>
<dbReference type="InterPro" id="IPR051466">
    <property type="entry name" value="D-amino_acid_metab_enzyme"/>
</dbReference>
<dbReference type="InParanoid" id="A0A4R6QTM3"/>
<evidence type="ECO:0000313" key="4">
    <source>
        <dbReference type="EMBL" id="TDP73221.1"/>
    </source>
</evidence>
<proteinExistence type="inferred from homology"/>
<gene>
    <name evidence="4" type="ORF">DES47_102968</name>
</gene>
<dbReference type="InterPro" id="IPR029066">
    <property type="entry name" value="PLP-binding_barrel"/>
</dbReference>
<dbReference type="SMART" id="SM01119">
    <property type="entry name" value="D-ser_dehydrat"/>
    <property type="match status" value="1"/>
</dbReference>
<organism evidence="4 5">
    <name type="scientific">Roseateles toxinivorans</name>
    <dbReference type="NCBI Taxonomy" id="270368"/>
    <lineage>
        <taxon>Bacteria</taxon>
        <taxon>Pseudomonadati</taxon>
        <taxon>Pseudomonadota</taxon>
        <taxon>Betaproteobacteria</taxon>
        <taxon>Burkholderiales</taxon>
        <taxon>Sphaerotilaceae</taxon>
        <taxon>Roseateles</taxon>
    </lineage>
</organism>
<keyword evidence="2" id="KW-0456">Lyase</keyword>
<dbReference type="Gene3D" id="2.40.37.20">
    <property type="entry name" value="D-serine dehydratase-like domain"/>
    <property type="match status" value="1"/>
</dbReference>
<dbReference type="GO" id="GO:0008721">
    <property type="term" value="F:D-serine ammonia-lyase activity"/>
    <property type="evidence" value="ECO:0007669"/>
    <property type="project" value="TreeGrafter"/>
</dbReference>
<protein>
    <submittedName>
        <fullName evidence="4">D-serine deaminase-like pyridoxal phosphate-dependent protein</fullName>
    </submittedName>
</protein>
<sequence length="371" mass="39016">MTAEAIQVGDPVSAVATPALVLDLDALERNIQKMADFAGNHGMRLRPHAKTHKSGHVAALQRAAGAVGVCVQKLSEAEALAAAGVDDIYISNEIVDPRKLTRMAALAQRVTLAIAVDSRLGIDRLAAAVREAGAQLDVFVEIDVGQGRCGVAATEAGALAHLVASHPGLRFAGLQAYHGKAQHLRSVAEREVAIHHAVTVARTAQAAVTASGLNCPLVTGAGTGSFALETASGLYGELQAGSYVFMDRDYADNEPQRGVPVFEHALFVKSQVISRGLSHAVVDAGHKAHAIDSGLPRVWGRDLEFANGGDEHGILRARGDTLPELGDTVWLVPGHCDPTVNLHDRYVVVRGGLEQGVVAHLWPVHARGCLI</sequence>
<accession>A0A4R6QTM3</accession>
<dbReference type="RefSeq" id="WP_133700616.1">
    <property type="nucleotide sequence ID" value="NZ_SNXS01000002.1"/>
</dbReference>
<evidence type="ECO:0000259" key="3">
    <source>
        <dbReference type="SMART" id="SM01119"/>
    </source>
</evidence>
<evidence type="ECO:0000256" key="1">
    <source>
        <dbReference type="ARBA" id="ARBA00005323"/>
    </source>
</evidence>
<reference evidence="4 5" key="1">
    <citation type="submission" date="2019-03" db="EMBL/GenBank/DDBJ databases">
        <title>Genomic Encyclopedia of Type Strains, Phase IV (KMG-IV): sequencing the most valuable type-strain genomes for metagenomic binning, comparative biology and taxonomic classification.</title>
        <authorList>
            <person name="Goeker M."/>
        </authorList>
    </citation>
    <scope>NUCLEOTIDE SEQUENCE [LARGE SCALE GENOMIC DNA]</scope>
    <source>
        <strain evidence="4 5">DSM 16998</strain>
    </source>
</reference>
<comment type="caution">
    <text evidence="4">The sequence shown here is derived from an EMBL/GenBank/DDBJ whole genome shotgun (WGS) entry which is preliminary data.</text>
</comment>
<evidence type="ECO:0000313" key="5">
    <source>
        <dbReference type="Proteomes" id="UP000295361"/>
    </source>
</evidence>
<name>A0A4R6QTM3_9BURK</name>
<dbReference type="SUPFAM" id="SSF51419">
    <property type="entry name" value="PLP-binding barrel"/>
    <property type="match status" value="1"/>
</dbReference>
<dbReference type="Gene3D" id="3.20.20.10">
    <property type="entry name" value="Alanine racemase"/>
    <property type="match status" value="1"/>
</dbReference>
<dbReference type="Pfam" id="PF14031">
    <property type="entry name" value="D-ser_dehydrat"/>
    <property type="match status" value="1"/>
</dbReference>
<dbReference type="OrthoDB" id="9772497at2"/>
<keyword evidence="5" id="KW-1185">Reference proteome</keyword>
<dbReference type="Pfam" id="PF01168">
    <property type="entry name" value="Ala_racemase_N"/>
    <property type="match status" value="1"/>
</dbReference>
<dbReference type="GO" id="GO:0036088">
    <property type="term" value="P:D-serine catabolic process"/>
    <property type="evidence" value="ECO:0007669"/>
    <property type="project" value="TreeGrafter"/>
</dbReference>